<dbReference type="Gene3D" id="3.40.50.10490">
    <property type="entry name" value="Glucose-6-phosphate isomerase like protein, domain 1"/>
    <property type="match status" value="1"/>
</dbReference>
<comment type="caution">
    <text evidence="7">The sequence shown here is derived from an EMBL/GenBank/DDBJ whole genome shotgun (WGS) entry which is preliminary data.</text>
</comment>
<evidence type="ECO:0000256" key="1">
    <source>
        <dbReference type="ARBA" id="ARBA00023015"/>
    </source>
</evidence>
<organism evidence="7 8">
    <name type="scientific">Pseudoponticoccus marisrubri</name>
    <dbReference type="NCBI Taxonomy" id="1685382"/>
    <lineage>
        <taxon>Bacteria</taxon>
        <taxon>Pseudomonadati</taxon>
        <taxon>Pseudomonadota</taxon>
        <taxon>Alphaproteobacteria</taxon>
        <taxon>Rhodobacterales</taxon>
        <taxon>Roseobacteraceae</taxon>
        <taxon>Pseudoponticoccus</taxon>
    </lineage>
</organism>
<evidence type="ECO:0000259" key="5">
    <source>
        <dbReference type="PROSITE" id="PS51071"/>
    </source>
</evidence>
<dbReference type="GO" id="GO:1901135">
    <property type="term" value="P:carbohydrate derivative metabolic process"/>
    <property type="evidence" value="ECO:0007669"/>
    <property type="project" value="InterPro"/>
</dbReference>
<reference evidence="7 8" key="1">
    <citation type="submission" date="2015-12" db="EMBL/GenBank/DDBJ databases">
        <authorList>
            <person name="Shamseldin A."/>
            <person name="Moawad H."/>
            <person name="Abd El-Rahim W.M."/>
            <person name="Sadowsky M.J."/>
        </authorList>
    </citation>
    <scope>NUCLEOTIDE SEQUENCE [LARGE SCALE GENOMIC DNA]</scope>
    <source>
        <strain evidence="7 8">SJ5A-1</strain>
    </source>
</reference>
<feature type="region of interest" description="Disordered" evidence="4">
    <location>
        <begin position="281"/>
        <end position="300"/>
    </location>
</feature>
<feature type="domain" description="HTH rpiR-type" evidence="5">
    <location>
        <begin position="10"/>
        <end position="86"/>
    </location>
</feature>
<dbReference type="GO" id="GO:0097367">
    <property type="term" value="F:carbohydrate derivative binding"/>
    <property type="evidence" value="ECO:0007669"/>
    <property type="project" value="InterPro"/>
</dbReference>
<accession>A0A0W7WJM6</accession>
<evidence type="ECO:0000313" key="7">
    <source>
        <dbReference type="EMBL" id="KUF10735.1"/>
    </source>
</evidence>
<feature type="compositionally biased region" description="Polar residues" evidence="4">
    <location>
        <begin position="290"/>
        <end position="300"/>
    </location>
</feature>
<evidence type="ECO:0000256" key="2">
    <source>
        <dbReference type="ARBA" id="ARBA00023125"/>
    </source>
</evidence>
<dbReference type="SUPFAM" id="SSF53697">
    <property type="entry name" value="SIS domain"/>
    <property type="match status" value="1"/>
</dbReference>
<protein>
    <submittedName>
        <fullName evidence="7">RpiR family transcriptional regulator</fullName>
    </submittedName>
</protein>
<dbReference type="InterPro" id="IPR000281">
    <property type="entry name" value="HTH_RpiR"/>
</dbReference>
<dbReference type="CDD" id="cd05013">
    <property type="entry name" value="SIS_RpiR"/>
    <property type="match status" value="1"/>
</dbReference>
<sequence length="300" mass="32321">MDQTATGLDDNLLEVILRQKDDLRKSDRRVAEVVLASPGEVVAMTLAQLAKEAGVSEPTVIRFCTAIGCEGYRDLRVKLARSMAFARSTSHTAITSDDDLGALITKIFDYNLSNLNWAQSKLDEAAVRAAVDLLAGARRIEFFGFGASGIVARDAQQKFPLFGTPCGAPSDAHQMYMTAEMLCAEDVAVGISNTGHTREIVDALQVARGNGAGTIGIAGQPSPMLDHCDVPLVVETLENTDLFTPTVSRLSHLVVIDILSTAVSLRRDETHHQRITRMKARLAQRRGKLNPTSTSDSSAG</sequence>
<evidence type="ECO:0000313" key="8">
    <source>
        <dbReference type="Proteomes" id="UP000054396"/>
    </source>
</evidence>
<dbReference type="AlphaFoldDB" id="A0A0W7WJM6"/>
<dbReference type="InterPro" id="IPR036388">
    <property type="entry name" value="WH-like_DNA-bd_sf"/>
</dbReference>
<dbReference type="InterPro" id="IPR001347">
    <property type="entry name" value="SIS_dom"/>
</dbReference>
<dbReference type="PROSITE" id="PS51464">
    <property type="entry name" value="SIS"/>
    <property type="match status" value="1"/>
</dbReference>
<dbReference type="InterPro" id="IPR046348">
    <property type="entry name" value="SIS_dom_sf"/>
</dbReference>
<dbReference type="STRING" id="1685382.AVJ23_09835"/>
<dbReference type="Pfam" id="PF01418">
    <property type="entry name" value="HTH_6"/>
    <property type="match status" value="1"/>
</dbReference>
<dbReference type="EMBL" id="LPXO01000005">
    <property type="protein sequence ID" value="KUF10735.1"/>
    <property type="molecule type" value="Genomic_DNA"/>
</dbReference>
<keyword evidence="3" id="KW-0804">Transcription</keyword>
<evidence type="ECO:0000256" key="3">
    <source>
        <dbReference type="ARBA" id="ARBA00023163"/>
    </source>
</evidence>
<dbReference type="GO" id="GO:0003700">
    <property type="term" value="F:DNA-binding transcription factor activity"/>
    <property type="evidence" value="ECO:0007669"/>
    <property type="project" value="InterPro"/>
</dbReference>
<proteinExistence type="predicted"/>
<dbReference type="Proteomes" id="UP000054396">
    <property type="component" value="Unassembled WGS sequence"/>
</dbReference>
<name>A0A0W7WJM6_9RHOB</name>
<dbReference type="PANTHER" id="PTHR30514:SF1">
    <property type="entry name" value="HTH-TYPE TRANSCRIPTIONAL REGULATOR HEXR-RELATED"/>
    <property type="match status" value="1"/>
</dbReference>
<dbReference type="InterPro" id="IPR047640">
    <property type="entry name" value="RpiR-like"/>
</dbReference>
<dbReference type="PROSITE" id="PS51071">
    <property type="entry name" value="HTH_RPIR"/>
    <property type="match status" value="1"/>
</dbReference>
<evidence type="ECO:0000256" key="4">
    <source>
        <dbReference type="SAM" id="MobiDB-lite"/>
    </source>
</evidence>
<dbReference type="InterPro" id="IPR009057">
    <property type="entry name" value="Homeodomain-like_sf"/>
</dbReference>
<keyword evidence="8" id="KW-1185">Reference proteome</keyword>
<keyword evidence="1" id="KW-0805">Transcription regulation</keyword>
<dbReference type="SUPFAM" id="SSF46689">
    <property type="entry name" value="Homeodomain-like"/>
    <property type="match status" value="1"/>
</dbReference>
<keyword evidence="2" id="KW-0238">DNA-binding</keyword>
<dbReference type="GO" id="GO:0003677">
    <property type="term" value="F:DNA binding"/>
    <property type="evidence" value="ECO:0007669"/>
    <property type="project" value="UniProtKB-KW"/>
</dbReference>
<dbReference type="Pfam" id="PF01380">
    <property type="entry name" value="SIS"/>
    <property type="match status" value="1"/>
</dbReference>
<gene>
    <name evidence="7" type="ORF">AVJ23_09835</name>
</gene>
<dbReference type="InterPro" id="IPR035472">
    <property type="entry name" value="RpiR-like_SIS"/>
</dbReference>
<dbReference type="RefSeq" id="WP_058862020.1">
    <property type="nucleotide sequence ID" value="NZ_LPXO01000005.1"/>
</dbReference>
<dbReference type="PANTHER" id="PTHR30514">
    <property type="entry name" value="GLUCOKINASE"/>
    <property type="match status" value="1"/>
</dbReference>
<dbReference type="OrthoDB" id="8582409at2"/>
<evidence type="ECO:0000259" key="6">
    <source>
        <dbReference type="PROSITE" id="PS51464"/>
    </source>
</evidence>
<dbReference type="Gene3D" id="1.10.10.10">
    <property type="entry name" value="Winged helix-like DNA-binding domain superfamily/Winged helix DNA-binding domain"/>
    <property type="match status" value="1"/>
</dbReference>
<feature type="domain" description="SIS" evidence="6">
    <location>
        <begin position="130"/>
        <end position="269"/>
    </location>
</feature>